<feature type="non-terminal residue" evidence="1">
    <location>
        <position position="1"/>
    </location>
</feature>
<accession>A0A9N9JV62</accession>
<evidence type="ECO:0000313" key="1">
    <source>
        <dbReference type="EMBL" id="CAG8797658.1"/>
    </source>
</evidence>
<dbReference type="Proteomes" id="UP000789405">
    <property type="component" value="Unassembled WGS sequence"/>
</dbReference>
<comment type="caution">
    <text evidence="1">The sequence shown here is derived from an EMBL/GenBank/DDBJ whole genome shotgun (WGS) entry which is preliminary data.</text>
</comment>
<protein>
    <submittedName>
        <fullName evidence="1">10095_t:CDS:1</fullName>
    </submittedName>
</protein>
<dbReference type="EMBL" id="CAJVPY010032340">
    <property type="protein sequence ID" value="CAG8797658.1"/>
    <property type="molecule type" value="Genomic_DNA"/>
</dbReference>
<gene>
    <name evidence="1" type="ORF">DERYTH_LOCUS22719</name>
</gene>
<sequence>PIRYQLANMYKRPGFENNLRHWVNRLNINDLLCDIYDSDIW</sequence>
<reference evidence="1" key="1">
    <citation type="submission" date="2021-06" db="EMBL/GenBank/DDBJ databases">
        <authorList>
            <person name="Kallberg Y."/>
            <person name="Tangrot J."/>
            <person name="Rosling A."/>
        </authorList>
    </citation>
    <scope>NUCLEOTIDE SEQUENCE</scope>
    <source>
        <strain evidence="1">MA453B</strain>
    </source>
</reference>
<evidence type="ECO:0000313" key="2">
    <source>
        <dbReference type="Proteomes" id="UP000789405"/>
    </source>
</evidence>
<dbReference type="AlphaFoldDB" id="A0A9N9JV62"/>
<proteinExistence type="predicted"/>
<keyword evidence="2" id="KW-1185">Reference proteome</keyword>
<dbReference type="OrthoDB" id="2445738at2759"/>
<name>A0A9N9JV62_9GLOM</name>
<organism evidence="1 2">
    <name type="scientific">Dentiscutata erythropus</name>
    <dbReference type="NCBI Taxonomy" id="1348616"/>
    <lineage>
        <taxon>Eukaryota</taxon>
        <taxon>Fungi</taxon>
        <taxon>Fungi incertae sedis</taxon>
        <taxon>Mucoromycota</taxon>
        <taxon>Glomeromycotina</taxon>
        <taxon>Glomeromycetes</taxon>
        <taxon>Diversisporales</taxon>
        <taxon>Gigasporaceae</taxon>
        <taxon>Dentiscutata</taxon>
    </lineage>
</organism>